<evidence type="ECO:0000313" key="1">
    <source>
        <dbReference type="EMBL" id="KQL18088.1"/>
    </source>
</evidence>
<proteinExistence type="predicted"/>
<organism evidence="1 2">
    <name type="scientific">Cytobacillus solani</name>
    <dbReference type="NCBI Taxonomy" id="1637975"/>
    <lineage>
        <taxon>Bacteria</taxon>
        <taxon>Bacillati</taxon>
        <taxon>Bacillota</taxon>
        <taxon>Bacilli</taxon>
        <taxon>Bacillales</taxon>
        <taxon>Bacillaceae</taxon>
        <taxon>Cytobacillus</taxon>
    </lineage>
</organism>
<evidence type="ECO:0008006" key="3">
    <source>
        <dbReference type="Google" id="ProtNLM"/>
    </source>
</evidence>
<dbReference type="RefSeq" id="WP_053478939.1">
    <property type="nucleotide sequence ID" value="NZ_CP041305.1"/>
</dbReference>
<gene>
    <name evidence="1" type="ORF">AN957_05310</name>
</gene>
<reference evidence="1 2" key="1">
    <citation type="submission" date="2015-09" db="EMBL/GenBank/DDBJ databases">
        <title>Genome sequencing project for genomic taxonomy and phylogenomics of Bacillus-like bacteria.</title>
        <authorList>
            <person name="Liu B."/>
            <person name="Wang J."/>
            <person name="Zhu Y."/>
            <person name="Liu G."/>
            <person name="Chen Q."/>
            <person name="Chen Z."/>
            <person name="Lan J."/>
            <person name="Che J."/>
            <person name="Ge C."/>
            <person name="Shi H."/>
            <person name="Pan Z."/>
            <person name="Liu X."/>
        </authorList>
    </citation>
    <scope>NUCLEOTIDE SEQUENCE [LARGE SCALE GENOMIC DNA]</scope>
    <source>
        <strain evidence="1 2">FJAT-18043</strain>
    </source>
</reference>
<dbReference type="STRING" id="1637975.AN957_05310"/>
<accession>A0A0Q3QKI1</accession>
<evidence type="ECO:0000313" key="2">
    <source>
        <dbReference type="Proteomes" id="UP000050996"/>
    </source>
</evidence>
<name>A0A0Q3QKI1_9BACI</name>
<dbReference type="Proteomes" id="UP000050996">
    <property type="component" value="Unassembled WGS sequence"/>
</dbReference>
<dbReference type="PATRIC" id="fig|1637975.4.peg.760"/>
<protein>
    <recommendedName>
        <fullName evidence="3">Beta-mannanase</fullName>
    </recommendedName>
</protein>
<comment type="caution">
    <text evidence="1">The sequence shown here is derived from an EMBL/GenBank/DDBJ whole genome shotgun (WGS) entry which is preliminary data.</text>
</comment>
<dbReference type="EMBL" id="LJIX01000006">
    <property type="protein sequence ID" value="KQL18088.1"/>
    <property type="molecule type" value="Genomic_DNA"/>
</dbReference>
<sequence>MNWSYAESNQWIKDPKIRMQDHAVILSWQWPKNIEFVYICKSAEEEGLSFGEESSIPMKLYTREEYKSNAGYKDTVDSIGKIVYKIYPAIHEDGNIVILNQDNQHNEITIKAQKAKIYYSIKYKKGWFSPKKTVKITIKSEIFIPKETLCYVKKKDSHPTSTIDGSIYHFVNDFQPGQTSLPEIQVNKDDYIRLFFTDGKQYGDLYELIPE</sequence>
<dbReference type="AlphaFoldDB" id="A0A0Q3QKI1"/>
<keyword evidence="2" id="KW-1185">Reference proteome</keyword>